<keyword evidence="2" id="KW-1185">Reference proteome</keyword>
<dbReference type="Proteomes" id="UP000000238">
    <property type="component" value="Chromosome"/>
</dbReference>
<dbReference type="AlphaFoldDB" id="Q2S841"/>
<dbReference type="KEGG" id="hch:HCH_06544"/>
<evidence type="ECO:0000313" key="2">
    <source>
        <dbReference type="Proteomes" id="UP000000238"/>
    </source>
</evidence>
<dbReference type="HOGENOM" id="CLU_1719789_0_0_6"/>
<proteinExistence type="predicted"/>
<reference evidence="1 2" key="1">
    <citation type="journal article" date="2005" name="Nucleic Acids Res.">
        <title>Genomic blueprint of Hahella chejuensis, a marine microbe producing an algicidal agent.</title>
        <authorList>
            <person name="Jeong H."/>
            <person name="Yim J.H."/>
            <person name="Lee C."/>
            <person name="Choi S.-H."/>
            <person name="Park Y.K."/>
            <person name="Yoon S.H."/>
            <person name="Hur C.-G."/>
            <person name="Kang H.-Y."/>
            <person name="Kim D."/>
            <person name="Lee H.H."/>
            <person name="Park K.H."/>
            <person name="Park S.-H."/>
            <person name="Park H.-S."/>
            <person name="Lee H.K."/>
            <person name="Oh T.K."/>
            <person name="Kim J.F."/>
        </authorList>
    </citation>
    <scope>NUCLEOTIDE SEQUENCE [LARGE SCALE GENOMIC DNA]</scope>
    <source>
        <strain evidence="1 2">KCTC 2396</strain>
    </source>
</reference>
<protein>
    <submittedName>
        <fullName evidence="1">Uncharacterized protein</fullName>
    </submittedName>
</protein>
<dbReference type="EMBL" id="CP000155">
    <property type="protein sequence ID" value="ABC33183.1"/>
    <property type="molecule type" value="Genomic_DNA"/>
</dbReference>
<dbReference type="OrthoDB" id="6194782at2"/>
<organism evidence="1 2">
    <name type="scientific">Hahella chejuensis (strain KCTC 2396)</name>
    <dbReference type="NCBI Taxonomy" id="349521"/>
    <lineage>
        <taxon>Bacteria</taxon>
        <taxon>Pseudomonadati</taxon>
        <taxon>Pseudomonadota</taxon>
        <taxon>Gammaproteobacteria</taxon>
        <taxon>Oceanospirillales</taxon>
        <taxon>Hahellaceae</taxon>
        <taxon>Hahella</taxon>
    </lineage>
</organism>
<dbReference type="RefSeq" id="WP_011400235.1">
    <property type="nucleotide sequence ID" value="NC_007645.1"/>
</dbReference>
<accession>Q2S841</accession>
<gene>
    <name evidence="1" type="ordered locus">HCH_06544</name>
</gene>
<name>Q2S841_HAHCH</name>
<sequence length="152" mass="17082">MVASNSEVNWRQGAPEKGGIYYVSAIQYPAGTVYDVLFWQVDPSGDSYWVPFDSKIAKVVGFIPVSEVIGAFTGVLDPSDGSKVPDAIIQWQYGEPDRTKPCLAALRYMYDVMTWDEEFGWSVPLEHCDAYIPLDEFLTKVADLLPFEDKNQ</sequence>
<evidence type="ECO:0000313" key="1">
    <source>
        <dbReference type="EMBL" id="ABC33183.1"/>
    </source>
</evidence>